<sequence>MEWEVQSRHYADKLKGLTDNVRCLSSKINHCPCSNWDPISASLCVLEANHDLTQRIQGCCIRSRHFRLRSNPTNLRLRLQLPDPKVPPIPKHRESECIHLAATLAAHILLTWLAGGVLAWPGVDWCISGAELVMVDSGGTGLFRSMGFSQILCQFGRDAVLGDLDMQILVLVAGLLDNPELALDSLSICMSISTVMLMVSVGFSATARKRKDDGESRLCGWFVLGAERCAAVGNVVCHRP</sequence>
<dbReference type="EMBL" id="VEPZ02001427">
    <property type="protein sequence ID" value="KAE8673463.1"/>
    <property type="molecule type" value="Genomic_DNA"/>
</dbReference>
<feature type="transmembrane region" description="Helical" evidence="1">
    <location>
        <begin position="185"/>
        <end position="207"/>
    </location>
</feature>
<evidence type="ECO:0000313" key="3">
    <source>
        <dbReference type="Proteomes" id="UP000436088"/>
    </source>
</evidence>
<reference evidence="2" key="1">
    <citation type="submission" date="2019-09" db="EMBL/GenBank/DDBJ databases">
        <title>Draft genome information of white flower Hibiscus syriacus.</title>
        <authorList>
            <person name="Kim Y.-M."/>
        </authorList>
    </citation>
    <scope>NUCLEOTIDE SEQUENCE [LARGE SCALE GENOMIC DNA]</scope>
    <source>
        <strain evidence="2">YM2019G1</strain>
    </source>
</reference>
<keyword evidence="1" id="KW-1133">Transmembrane helix</keyword>
<keyword evidence="3" id="KW-1185">Reference proteome</keyword>
<gene>
    <name evidence="2" type="ORF">F3Y22_tig00111783pilonHSYRG00382</name>
</gene>
<keyword evidence="1" id="KW-0812">Transmembrane</keyword>
<comment type="caution">
    <text evidence="2">The sequence shown here is derived from an EMBL/GenBank/DDBJ whole genome shotgun (WGS) entry which is preliminary data.</text>
</comment>
<dbReference type="Proteomes" id="UP000436088">
    <property type="component" value="Unassembled WGS sequence"/>
</dbReference>
<feature type="transmembrane region" description="Helical" evidence="1">
    <location>
        <begin position="97"/>
        <end position="120"/>
    </location>
</feature>
<name>A0A6A2XCU9_HIBSY</name>
<proteinExistence type="predicted"/>
<organism evidence="2 3">
    <name type="scientific">Hibiscus syriacus</name>
    <name type="common">Rose of Sharon</name>
    <dbReference type="NCBI Taxonomy" id="106335"/>
    <lineage>
        <taxon>Eukaryota</taxon>
        <taxon>Viridiplantae</taxon>
        <taxon>Streptophyta</taxon>
        <taxon>Embryophyta</taxon>
        <taxon>Tracheophyta</taxon>
        <taxon>Spermatophyta</taxon>
        <taxon>Magnoliopsida</taxon>
        <taxon>eudicotyledons</taxon>
        <taxon>Gunneridae</taxon>
        <taxon>Pentapetalae</taxon>
        <taxon>rosids</taxon>
        <taxon>malvids</taxon>
        <taxon>Malvales</taxon>
        <taxon>Malvaceae</taxon>
        <taxon>Malvoideae</taxon>
        <taxon>Hibiscus</taxon>
    </lineage>
</organism>
<evidence type="ECO:0000256" key="1">
    <source>
        <dbReference type="SAM" id="Phobius"/>
    </source>
</evidence>
<evidence type="ECO:0000313" key="2">
    <source>
        <dbReference type="EMBL" id="KAE8673463.1"/>
    </source>
</evidence>
<dbReference type="AlphaFoldDB" id="A0A6A2XCU9"/>
<keyword evidence="1" id="KW-0472">Membrane</keyword>
<accession>A0A6A2XCU9</accession>
<protein>
    <submittedName>
        <fullName evidence="2">Uncharacterized protein</fullName>
    </submittedName>
</protein>